<evidence type="ECO:0000313" key="2">
    <source>
        <dbReference type="Proteomes" id="UP000053958"/>
    </source>
</evidence>
<gene>
    <name evidence="1" type="ORF">T310_8751</name>
</gene>
<dbReference type="EMBL" id="LASV01000658">
    <property type="protein sequence ID" value="KKA17402.1"/>
    <property type="molecule type" value="Genomic_DNA"/>
</dbReference>
<reference evidence="1 2" key="1">
    <citation type="submission" date="2015-04" db="EMBL/GenBank/DDBJ databases">
        <authorList>
            <person name="Heijne W.H."/>
            <person name="Fedorova N.D."/>
            <person name="Nierman W.C."/>
            <person name="Vollebregt A.W."/>
            <person name="Zhao Z."/>
            <person name="Wu L."/>
            <person name="Kumar M."/>
            <person name="Stam H."/>
            <person name="van den Berg M.A."/>
            <person name="Pel H.J."/>
        </authorList>
    </citation>
    <scope>NUCLEOTIDE SEQUENCE [LARGE SCALE GENOMIC DNA]</scope>
    <source>
        <strain evidence="1 2">CBS 393.64</strain>
    </source>
</reference>
<proteinExistence type="predicted"/>
<name>A0A0F4YGN0_RASE3</name>
<dbReference type="GeneID" id="25320924"/>
<organism evidence="1 2">
    <name type="scientific">Rasamsonia emersonii (strain ATCC 16479 / CBS 393.64 / IMI 116815)</name>
    <dbReference type="NCBI Taxonomy" id="1408163"/>
    <lineage>
        <taxon>Eukaryota</taxon>
        <taxon>Fungi</taxon>
        <taxon>Dikarya</taxon>
        <taxon>Ascomycota</taxon>
        <taxon>Pezizomycotina</taxon>
        <taxon>Eurotiomycetes</taxon>
        <taxon>Eurotiomycetidae</taxon>
        <taxon>Eurotiales</taxon>
        <taxon>Trichocomaceae</taxon>
        <taxon>Rasamsonia</taxon>
    </lineage>
</organism>
<comment type="caution">
    <text evidence="1">The sequence shown here is derived from an EMBL/GenBank/DDBJ whole genome shotgun (WGS) entry which is preliminary data.</text>
</comment>
<protein>
    <submittedName>
        <fullName evidence="1">Uncharacterized protein</fullName>
    </submittedName>
</protein>
<keyword evidence="2" id="KW-1185">Reference proteome</keyword>
<dbReference type="Proteomes" id="UP000053958">
    <property type="component" value="Unassembled WGS sequence"/>
</dbReference>
<accession>A0A0F4YGN0</accession>
<evidence type="ECO:0000313" key="1">
    <source>
        <dbReference type="EMBL" id="KKA17402.1"/>
    </source>
</evidence>
<dbReference type="RefSeq" id="XP_013324014.1">
    <property type="nucleotide sequence ID" value="XM_013468560.1"/>
</dbReference>
<feature type="non-terminal residue" evidence="1">
    <location>
        <position position="1"/>
    </location>
</feature>
<dbReference type="AlphaFoldDB" id="A0A0F4YGN0"/>
<sequence length="92" mass="10416">ADCRPASSGWPAAGLLICSRATLSLHEFWILKLKLEACEDWRQLRHDGCSCWRSCNTAKLCFRHTIRRIAARLGRNPPLHAEKSQACQGLRT</sequence>